<sequence>MARLVAGVRTLPEGRPAWCAGAVVLAGRGPVVAVEAATGWAVRYRAYDPERDRGLDLPRDLWEPMRVGTVFDLASLTKLFTALATMQQAEHGLLDLDAPVRAHLPDFAPGATVRQLLTHTSGLRPEAPFHAHRGRTAQLALLWAESAAPAGPPGGAYRYSDLNLIALQLVLESLTGRRLDALVREGITGPLGMTGTCYGPLTPPGVAATEDQRRPWGKADRGLLRGVVHDENAWALGGVAGHAGLFAPAQDLAVLCRTLLNGGAYGSARILGPAAVAALLDPPGLGFVVDQPYFMGELAGRGAAGHTGFTGTSLVLDRATDTFLVLLANTVHPRRGNGGSGPRAAAATALARAVLR</sequence>
<dbReference type="PATRIC" id="fig|1240678.4.peg.1764"/>
<dbReference type="InterPro" id="IPR012338">
    <property type="entry name" value="Beta-lactam/transpept-like"/>
</dbReference>
<dbReference type="PANTHER" id="PTHR43283:SF11">
    <property type="entry name" value="BETA-LACTAMASE-RELATED DOMAIN-CONTAINING PROTEIN"/>
    <property type="match status" value="1"/>
</dbReference>
<dbReference type="Proteomes" id="UP000032458">
    <property type="component" value="Unassembled WGS sequence"/>
</dbReference>
<evidence type="ECO:0000259" key="2">
    <source>
        <dbReference type="Pfam" id="PF00144"/>
    </source>
</evidence>
<protein>
    <submittedName>
        <fullName evidence="3">Esterase</fullName>
    </submittedName>
</protein>
<dbReference type="SUPFAM" id="SSF56601">
    <property type="entry name" value="beta-lactamase/transpeptidase-like"/>
    <property type="match status" value="1"/>
</dbReference>
<evidence type="ECO:0000313" key="4">
    <source>
        <dbReference type="Proteomes" id="UP000032458"/>
    </source>
</evidence>
<accession>A0A0D7CRX3</accession>
<gene>
    <name evidence="3" type="ORF">SNA_08425</name>
</gene>
<comment type="caution">
    <text evidence="3">The sequence shown here is derived from an EMBL/GenBank/DDBJ whole genome shotgun (WGS) entry which is preliminary data.</text>
</comment>
<dbReference type="PANTHER" id="PTHR43283">
    <property type="entry name" value="BETA-LACTAMASE-RELATED"/>
    <property type="match status" value="1"/>
</dbReference>
<proteinExistence type="predicted"/>
<dbReference type="AlphaFoldDB" id="A0A0D7CRX3"/>
<name>A0A0D7CRX3_9ACTN</name>
<reference evidence="3 4" key="1">
    <citation type="submission" date="2014-09" db="EMBL/GenBank/DDBJ databases">
        <title>Draft genome sequence of Streptomyces natalensis ATCC 27448, producer of the antifungal pimaricin.</title>
        <authorList>
            <person name="Mendes M.V."/>
            <person name="Beites T."/>
            <person name="Pires S."/>
            <person name="Santos C.L."/>
            <person name="Moradas-Ferreira P."/>
        </authorList>
    </citation>
    <scope>NUCLEOTIDE SEQUENCE [LARGE SCALE GENOMIC DNA]</scope>
    <source>
        <strain evidence="3 4">ATCC 27448</strain>
    </source>
</reference>
<keyword evidence="4" id="KW-1185">Reference proteome</keyword>
<evidence type="ECO:0000313" key="3">
    <source>
        <dbReference type="EMBL" id="KIZ18610.1"/>
    </source>
</evidence>
<dbReference type="GO" id="GO:0016787">
    <property type="term" value="F:hydrolase activity"/>
    <property type="evidence" value="ECO:0007669"/>
    <property type="project" value="UniProtKB-KW"/>
</dbReference>
<dbReference type="Pfam" id="PF00144">
    <property type="entry name" value="Beta-lactamase"/>
    <property type="match status" value="1"/>
</dbReference>
<evidence type="ECO:0000256" key="1">
    <source>
        <dbReference type="ARBA" id="ARBA00022801"/>
    </source>
</evidence>
<dbReference type="Gene3D" id="3.40.710.10">
    <property type="entry name" value="DD-peptidase/beta-lactamase superfamily"/>
    <property type="match status" value="1"/>
</dbReference>
<dbReference type="RefSeq" id="WP_044363984.1">
    <property type="nucleotide sequence ID" value="NZ_JRKI01000009.1"/>
</dbReference>
<dbReference type="InterPro" id="IPR001466">
    <property type="entry name" value="Beta-lactam-related"/>
</dbReference>
<keyword evidence="1" id="KW-0378">Hydrolase</keyword>
<dbReference type="InterPro" id="IPR050789">
    <property type="entry name" value="Diverse_Enzym_Activities"/>
</dbReference>
<organism evidence="3 4">
    <name type="scientific">Streptomyces natalensis ATCC 27448</name>
    <dbReference type="NCBI Taxonomy" id="1240678"/>
    <lineage>
        <taxon>Bacteria</taxon>
        <taxon>Bacillati</taxon>
        <taxon>Actinomycetota</taxon>
        <taxon>Actinomycetes</taxon>
        <taxon>Kitasatosporales</taxon>
        <taxon>Streptomycetaceae</taxon>
        <taxon>Streptomyces</taxon>
    </lineage>
</organism>
<feature type="domain" description="Beta-lactamase-related" evidence="2">
    <location>
        <begin position="62"/>
        <end position="335"/>
    </location>
</feature>
<dbReference type="EMBL" id="JRKI01000009">
    <property type="protein sequence ID" value="KIZ18610.1"/>
    <property type="molecule type" value="Genomic_DNA"/>
</dbReference>